<feature type="transmembrane region" description="Helical" evidence="1">
    <location>
        <begin position="395"/>
        <end position="419"/>
    </location>
</feature>
<comment type="caution">
    <text evidence="2">The sequence shown here is derived from an EMBL/GenBank/DDBJ whole genome shotgun (WGS) entry which is preliminary data.</text>
</comment>
<feature type="transmembrane region" description="Helical" evidence="1">
    <location>
        <begin position="345"/>
        <end position="365"/>
    </location>
</feature>
<gene>
    <name evidence="2" type="ORF">DFR79_101134</name>
</gene>
<keyword evidence="1" id="KW-1133">Transmembrane helix</keyword>
<proteinExistence type="predicted"/>
<protein>
    <submittedName>
        <fullName evidence="2">Uncharacterized protein</fullName>
    </submittedName>
</protein>
<evidence type="ECO:0000256" key="1">
    <source>
        <dbReference type="SAM" id="Phobius"/>
    </source>
</evidence>
<name>A0A4R6M3B3_9FIRM</name>
<feature type="transmembrane region" description="Helical" evidence="1">
    <location>
        <begin position="561"/>
        <end position="579"/>
    </location>
</feature>
<keyword evidence="1" id="KW-0812">Transmembrane</keyword>
<feature type="transmembrane region" description="Helical" evidence="1">
    <location>
        <begin position="586"/>
        <end position="608"/>
    </location>
</feature>
<sequence length="653" mass="73376">MNWLKKILIGIILITFIAAAWTLTARIDQVDQSSGVEIVIDGEAYLELKSLAPEINLQKLKKNGVTALAVYQQSLEDFLDSGALKRVEALDLILAGNELQTELENNEINIGQLENSALFAVFSDSLRKQLNNLASGLAAEYSAKFFETAEYDFIYFPKWHEQLKDLNLGFNADQVREARELGLKVVYRSNNKLNALSALKNNLELLSPEYLIFDGEEITGYPGRIEETAALMQEHNLIFGKIEAFIAAQAGADKLAKLNDYQLLRTHSMQQEEVEQADSQEIINRYLLSVRERSVRVLYHKPYLEGNQLAERNLELLAALSSRLEAEGYQPGSAEPVSYFSNSSWHLLAILLGVTAAGILLLNYFTAFKYSGIMNFFFLAAAVAGIFLLQSGREILLRQITALGSAVIFPSLAVIIFLLEKDRGGEKLEGGFSLAFVFFNFTAAVITALIGGVFVSAALNSSEFIFKINSFRGVKLAFLLPLIIISLYYLFQPGSKNLRQEIPRLLEKVIKVKHIILAGVLALIAVIYIGRTGNFPLLPVPAWELTIRSLLEKVLYVRPRFKEFLIGHPLFIFALYLGAKKRKELYFYPLLMLASVGVITTVNTFSHLHTPVMISLLRTFHAYWLSFGVALVLIGFYKLFNYLYQKYYFTGVK</sequence>
<feature type="transmembrane region" description="Helical" evidence="1">
    <location>
        <begin position="620"/>
        <end position="640"/>
    </location>
</feature>
<dbReference type="AlphaFoldDB" id="A0A4R6M3B3"/>
<dbReference type="RefSeq" id="WP_243727673.1">
    <property type="nucleotide sequence ID" value="NZ_SNWX01000001.1"/>
</dbReference>
<evidence type="ECO:0000313" key="3">
    <source>
        <dbReference type="Proteomes" id="UP000295064"/>
    </source>
</evidence>
<dbReference type="InterPro" id="IPR043748">
    <property type="entry name" value="DUF5693"/>
</dbReference>
<dbReference type="Proteomes" id="UP000295064">
    <property type="component" value="Unassembled WGS sequence"/>
</dbReference>
<feature type="transmembrane region" description="Helical" evidence="1">
    <location>
        <begin position="512"/>
        <end position="530"/>
    </location>
</feature>
<evidence type="ECO:0000313" key="2">
    <source>
        <dbReference type="EMBL" id="TDO95135.1"/>
    </source>
</evidence>
<feature type="transmembrane region" description="Helical" evidence="1">
    <location>
        <begin position="372"/>
        <end position="389"/>
    </location>
</feature>
<organism evidence="2 3">
    <name type="scientific">Halanaerobium saccharolyticum</name>
    <dbReference type="NCBI Taxonomy" id="43595"/>
    <lineage>
        <taxon>Bacteria</taxon>
        <taxon>Bacillati</taxon>
        <taxon>Bacillota</taxon>
        <taxon>Clostridia</taxon>
        <taxon>Halanaerobiales</taxon>
        <taxon>Halanaerobiaceae</taxon>
        <taxon>Halanaerobium</taxon>
    </lineage>
</organism>
<keyword evidence="1" id="KW-0472">Membrane</keyword>
<reference evidence="2 3" key="1">
    <citation type="submission" date="2019-03" db="EMBL/GenBank/DDBJ databases">
        <title>Subsurface microbial communities from deep shales in Ohio and West Virginia, USA.</title>
        <authorList>
            <person name="Wrighton K."/>
        </authorList>
    </citation>
    <scope>NUCLEOTIDE SEQUENCE [LARGE SCALE GENOMIC DNA]</scope>
    <source>
        <strain evidence="2 3">MA284_T2</strain>
    </source>
</reference>
<feature type="transmembrane region" description="Helical" evidence="1">
    <location>
        <begin position="431"/>
        <end position="459"/>
    </location>
</feature>
<dbReference type="Pfam" id="PF18949">
    <property type="entry name" value="DUF5693"/>
    <property type="match status" value="1"/>
</dbReference>
<dbReference type="EMBL" id="SNWX01000001">
    <property type="protein sequence ID" value="TDO95135.1"/>
    <property type="molecule type" value="Genomic_DNA"/>
</dbReference>
<feature type="transmembrane region" description="Helical" evidence="1">
    <location>
        <begin position="471"/>
        <end position="491"/>
    </location>
</feature>
<accession>A0A4R6M3B3</accession>